<dbReference type="EMBL" id="JACRSP010000003">
    <property type="protein sequence ID" value="MBC8536539.1"/>
    <property type="molecule type" value="Genomic_DNA"/>
</dbReference>
<dbReference type="PROSITE" id="PS52035">
    <property type="entry name" value="PEPTIDASE_M14"/>
    <property type="match status" value="1"/>
</dbReference>
<dbReference type="CDD" id="cd06229">
    <property type="entry name" value="M14_Endopeptidase_I"/>
    <property type="match status" value="1"/>
</dbReference>
<evidence type="ECO:0000313" key="10">
    <source>
        <dbReference type="EMBL" id="MBC8536539.1"/>
    </source>
</evidence>
<evidence type="ECO:0000256" key="1">
    <source>
        <dbReference type="ARBA" id="ARBA00001947"/>
    </source>
</evidence>
<keyword evidence="4" id="KW-0479">Metal-binding</keyword>
<dbReference type="PROSITE" id="PS00132">
    <property type="entry name" value="CARBOXYPEPT_ZN_1"/>
    <property type="match status" value="1"/>
</dbReference>
<dbReference type="GO" id="GO:0006508">
    <property type="term" value="P:proteolysis"/>
    <property type="evidence" value="ECO:0007669"/>
    <property type="project" value="UniProtKB-KW"/>
</dbReference>
<dbReference type="GO" id="GO:0004181">
    <property type="term" value="F:metallocarboxypeptidase activity"/>
    <property type="evidence" value="ECO:0007669"/>
    <property type="project" value="InterPro"/>
</dbReference>
<keyword evidence="11" id="KW-1185">Reference proteome</keyword>
<evidence type="ECO:0000256" key="5">
    <source>
        <dbReference type="ARBA" id="ARBA00022801"/>
    </source>
</evidence>
<feature type="domain" description="Peptidase M14" evidence="9">
    <location>
        <begin position="7"/>
        <end position="299"/>
    </location>
</feature>
<keyword evidence="3" id="KW-0645">Protease</keyword>
<dbReference type="RefSeq" id="WP_249300382.1">
    <property type="nucleotide sequence ID" value="NZ_JACRSP010000003.1"/>
</dbReference>
<dbReference type="GO" id="GO:0005615">
    <property type="term" value="C:extracellular space"/>
    <property type="evidence" value="ECO:0007669"/>
    <property type="project" value="TreeGrafter"/>
</dbReference>
<dbReference type="InterPro" id="IPR057246">
    <property type="entry name" value="CARBOXYPEPT_ZN_1"/>
</dbReference>
<evidence type="ECO:0000256" key="8">
    <source>
        <dbReference type="PROSITE-ProRule" id="PRU01379"/>
    </source>
</evidence>
<dbReference type="Proteomes" id="UP000620366">
    <property type="component" value="Unassembled WGS sequence"/>
</dbReference>
<dbReference type="SMART" id="SM00631">
    <property type="entry name" value="Zn_pept"/>
    <property type="match status" value="1"/>
</dbReference>
<evidence type="ECO:0000256" key="3">
    <source>
        <dbReference type="ARBA" id="ARBA00022670"/>
    </source>
</evidence>
<comment type="similarity">
    <text evidence="2 8">Belongs to the peptidase M14 family.</text>
</comment>
<evidence type="ECO:0000259" key="9">
    <source>
        <dbReference type="PROSITE" id="PS52035"/>
    </source>
</evidence>
<comment type="cofactor">
    <cofactor evidence="1">
        <name>Zn(2+)</name>
        <dbReference type="ChEBI" id="CHEBI:29105"/>
    </cofactor>
</comment>
<dbReference type="InterPro" id="IPR034274">
    <property type="entry name" value="ENP1_M14_CPD"/>
</dbReference>
<dbReference type="AlphaFoldDB" id="A0A926HU47"/>
<reference evidence="10" key="1">
    <citation type="submission" date="2020-08" db="EMBL/GenBank/DDBJ databases">
        <title>Genome public.</title>
        <authorList>
            <person name="Liu C."/>
            <person name="Sun Q."/>
        </authorList>
    </citation>
    <scope>NUCLEOTIDE SEQUENCE</scope>
    <source>
        <strain evidence="10">BX7</strain>
    </source>
</reference>
<dbReference type="Gene3D" id="3.40.630.10">
    <property type="entry name" value="Zn peptidases"/>
    <property type="match status" value="1"/>
</dbReference>
<dbReference type="PRINTS" id="PR00765">
    <property type="entry name" value="CRBOXYPTASEA"/>
</dbReference>
<keyword evidence="5" id="KW-0378">Hydrolase</keyword>
<evidence type="ECO:0000313" key="11">
    <source>
        <dbReference type="Proteomes" id="UP000620366"/>
    </source>
</evidence>
<comment type="caution">
    <text evidence="10">The sequence shown here is derived from an EMBL/GenBank/DDBJ whole genome shotgun (WGS) entry which is preliminary data.</text>
</comment>
<dbReference type="Pfam" id="PF00246">
    <property type="entry name" value="Peptidase_M14"/>
    <property type="match status" value="1"/>
</dbReference>
<feature type="active site" description="Proton donor/acceptor" evidence="8">
    <location>
        <position position="274"/>
    </location>
</feature>
<protein>
    <recommendedName>
        <fullName evidence="9">Peptidase M14 domain-containing protein</fullName>
    </recommendedName>
</protein>
<dbReference type="SUPFAM" id="SSF53187">
    <property type="entry name" value="Zn-dependent exopeptidases"/>
    <property type="match status" value="1"/>
</dbReference>
<dbReference type="PANTHER" id="PTHR11705:SF143">
    <property type="entry name" value="SLL0236 PROTEIN"/>
    <property type="match status" value="1"/>
</dbReference>
<evidence type="ECO:0000256" key="4">
    <source>
        <dbReference type="ARBA" id="ARBA00022723"/>
    </source>
</evidence>
<keyword evidence="7" id="KW-0482">Metalloprotease</keyword>
<proteinExistence type="inferred from homology"/>
<name>A0A926HU47_9FIRM</name>
<dbReference type="PANTHER" id="PTHR11705">
    <property type="entry name" value="PROTEASE FAMILY M14 CARBOXYPEPTIDASE A,B"/>
    <property type="match status" value="1"/>
</dbReference>
<organism evidence="10 11">
    <name type="scientific">Feifania hominis</name>
    <dbReference type="NCBI Taxonomy" id="2763660"/>
    <lineage>
        <taxon>Bacteria</taxon>
        <taxon>Bacillati</taxon>
        <taxon>Bacillota</taxon>
        <taxon>Clostridia</taxon>
        <taxon>Eubacteriales</taxon>
        <taxon>Feifaniaceae</taxon>
        <taxon>Feifania</taxon>
    </lineage>
</organism>
<gene>
    <name evidence="10" type="ORF">H8695_07565</name>
</gene>
<accession>A0A926HU47</accession>
<dbReference type="GO" id="GO:0008270">
    <property type="term" value="F:zinc ion binding"/>
    <property type="evidence" value="ECO:0007669"/>
    <property type="project" value="InterPro"/>
</dbReference>
<evidence type="ECO:0000256" key="6">
    <source>
        <dbReference type="ARBA" id="ARBA00022833"/>
    </source>
</evidence>
<keyword evidence="6" id="KW-0862">Zinc</keyword>
<evidence type="ECO:0000256" key="2">
    <source>
        <dbReference type="ARBA" id="ARBA00005988"/>
    </source>
</evidence>
<dbReference type="InterPro" id="IPR000834">
    <property type="entry name" value="Peptidase_M14"/>
</dbReference>
<evidence type="ECO:0000256" key="7">
    <source>
        <dbReference type="ARBA" id="ARBA00023049"/>
    </source>
</evidence>
<sequence>MENIVNSKAPLDPRRMGRMIDRLCTRYGSLSRFSIGRSLFGREIEALRFGRGEKEVLYVGAHHGMEWITSLVLLKFCEDLAKYHAAGRTLKNCDLAYLYDTKSILVVPMLNPDGVELQLNGPAEDLILRERLLRMNGDSADFSHWQANGRGVDLNHNYDALWREGKEHIARADGILGGGPTKYSGEFPESEPETRALCDFIRMRDIQLLLCLHSQGEEIYYEFGDDTPKKSRALAEVFARLTGYRAMRTEGSASFSGCKDWFIREFGRPGFTIEVGRGENPLPVKDMNAIYRKLLELLLIAPVL</sequence>